<accession>A0AAQ3RHE1</accession>
<gene>
    <name evidence="1" type="ORF">V8G54_033179</name>
</gene>
<dbReference type="AlphaFoldDB" id="A0AAQ3RHE1"/>
<sequence>MIKIIILTTRNSASSINFNLTHNLARVQLFLSIRDNVFKTQRQARRESKCWFFFRHHKRHSSFIVENLQHSSHGRSLSTIRVSTTQPQEQKLLHFSFLKLPI</sequence>
<organism evidence="1 2">
    <name type="scientific">Vigna mungo</name>
    <name type="common">Black gram</name>
    <name type="synonym">Phaseolus mungo</name>
    <dbReference type="NCBI Taxonomy" id="3915"/>
    <lineage>
        <taxon>Eukaryota</taxon>
        <taxon>Viridiplantae</taxon>
        <taxon>Streptophyta</taxon>
        <taxon>Embryophyta</taxon>
        <taxon>Tracheophyta</taxon>
        <taxon>Spermatophyta</taxon>
        <taxon>Magnoliopsida</taxon>
        <taxon>eudicotyledons</taxon>
        <taxon>Gunneridae</taxon>
        <taxon>Pentapetalae</taxon>
        <taxon>rosids</taxon>
        <taxon>fabids</taxon>
        <taxon>Fabales</taxon>
        <taxon>Fabaceae</taxon>
        <taxon>Papilionoideae</taxon>
        <taxon>50 kb inversion clade</taxon>
        <taxon>NPAAA clade</taxon>
        <taxon>indigoferoid/millettioid clade</taxon>
        <taxon>Phaseoleae</taxon>
        <taxon>Vigna</taxon>
    </lineage>
</organism>
<protein>
    <submittedName>
        <fullName evidence="1">Uncharacterized protein</fullName>
    </submittedName>
</protein>
<reference evidence="1 2" key="1">
    <citation type="journal article" date="2023" name="Life. Sci Alliance">
        <title>Evolutionary insights into 3D genome organization and epigenetic landscape of Vigna mungo.</title>
        <authorList>
            <person name="Junaid A."/>
            <person name="Singh B."/>
            <person name="Bhatia S."/>
        </authorList>
    </citation>
    <scope>NUCLEOTIDE SEQUENCE [LARGE SCALE GENOMIC DNA]</scope>
    <source>
        <strain evidence="1">Urdbean</strain>
    </source>
</reference>
<dbReference type="EMBL" id="CP144691">
    <property type="protein sequence ID" value="WVY94091.1"/>
    <property type="molecule type" value="Genomic_DNA"/>
</dbReference>
<name>A0AAQ3RHE1_VIGMU</name>
<keyword evidence="2" id="KW-1185">Reference proteome</keyword>
<proteinExistence type="predicted"/>
<dbReference type="Proteomes" id="UP001374535">
    <property type="component" value="Chromosome 10"/>
</dbReference>
<evidence type="ECO:0000313" key="2">
    <source>
        <dbReference type="Proteomes" id="UP001374535"/>
    </source>
</evidence>
<evidence type="ECO:0000313" key="1">
    <source>
        <dbReference type="EMBL" id="WVY94091.1"/>
    </source>
</evidence>